<keyword evidence="1" id="KW-0732">Signal</keyword>
<dbReference type="Proteomes" id="UP000647587">
    <property type="component" value="Unassembled WGS sequence"/>
</dbReference>
<evidence type="ECO:0000313" key="3">
    <source>
        <dbReference type="Proteomes" id="UP000647587"/>
    </source>
</evidence>
<proteinExistence type="predicted"/>
<keyword evidence="3" id="KW-1185">Reference proteome</keyword>
<organism evidence="2 3">
    <name type="scientific">Deinococcus malanensis</name>
    <dbReference type="NCBI Taxonomy" id="1706855"/>
    <lineage>
        <taxon>Bacteria</taxon>
        <taxon>Thermotogati</taxon>
        <taxon>Deinococcota</taxon>
        <taxon>Deinococci</taxon>
        <taxon>Deinococcales</taxon>
        <taxon>Deinococcaceae</taxon>
        <taxon>Deinococcus</taxon>
    </lineage>
</organism>
<feature type="chain" id="PRO_5045473734" evidence="1">
    <location>
        <begin position="18"/>
        <end position="98"/>
    </location>
</feature>
<reference evidence="3" key="1">
    <citation type="journal article" date="2019" name="Int. J. Syst. Evol. Microbiol.">
        <title>The Global Catalogue of Microorganisms (GCM) 10K type strain sequencing project: providing services to taxonomists for standard genome sequencing and annotation.</title>
        <authorList>
            <consortium name="The Broad Institute Genomics Platform"/>
            <consortium name="The Broad Institute Genome Sequencing Center for Infectious Disease"/>
            <person name="Wu L."/>
            <person name="Ma J."/>
        </authorList>
    </citation>
    <scope>NUCLEOTIDE SEQUENCE [LARGE SCALE GENOMIC DNA]</scope>
    <source>
        <strain evidence="3">JCM 30331</strain>
    </source>
</reference>
<protein>
    <submittedName>
        <fullName evidence="2">Uncharacterized protein</fullName>
    </submittedName>
</protein>
<evidence type="ECO:0000256" key="1">
    <source>
        <dbReference type="SAM" id="SignalP"/>
    </source>
</evidence>
<accession>A0ABQ2F2Q6</accession>
<name>A0ABQ2F2Q6_9DEIO</name>
<dbReference type="EMBL" id="BMPP01000040">
    <property type="protein sequence ID" value="GGK43539.1"/>
    <property type="molecule type" value="Genomic_DNA"/>
</dbReference>
<sequence>MRILSLSALLAAMSSTAAQSPPPAIPDTAQCSTLMAPLLRPLSPTLANAVNTTLQAYQAQGQCFFKLSNATTSDRAYLSGLRGEVNTYAGRLLRSRTA</sequence>
<comment type="caution">
    <text evidence="2">The sequence shown here is derived from an EMBL/GenBank/DDBJ whole genome shotgun (WGS) entry which is preliminary data.</text>
</comment>
<feature type="signal peptide" evidence="1">
    <location>
        <begin position="1"/>
        <end position="17"/>
    </location>
</feature>
<gene>
    <name evidence="2" type="ORF">GCM10008955_41630</name>
</gene>
<evidence type="ECO:0000313" key="2">
    <source>
        <dbReference type="EMBL" id="GGK43539.1"/>
    </source>
</evidence>